<name>A0AAX6MK18_9PEZI</name>
<keyword evidence="4" id="KW-0472">Membrane</keyword>
<keyword evidence="3" id="KW-0443">Lipid metabolism</keyword>
<evidence type="ECO:0000256" key="1">
    <source>
        <dbReference type="ARBA" id="ARBA00004170"/>
    </source>
</evidence>
<evidence type="ECO:0000256" key="5">
    <source>
        <dbReference type="ARBA" id="ARBA00023315"/>
    </source>
</evidence>
<dbReference type="EMBL" id="JBANMG010000005">
    <property type="protein sequence ID" value="KAK6952985.1"/>
    <property type="molecule type" value="Genomic_DNA"/>
</dbReference>
<gene>
    <name evidence="7" type="ORF">Daesc_005282</name>
</gene>
<protein>
    <recommendedName>
        <fullName evidence="6">Tafazzin family protein</fullName>
    </recommendedName>
</protein>
<evidence type="ECO:0000256" key="2">
    <source>
        <dbReference type="ARBA" id="ARBA00022679"/>
    </source>
</evidence>
<comment type="subcellular location">
    <subcellularLocation>
        <location evidence="1">Membrane</location>
        <topology evidence="1">Peripheral membrane protein</topology>
    </subcellularLocation>
</comment>
<comment type="similarity">
    <text evidence="6">Belongs to the taffazin family.</text>
</comment>
<dbReference type="GO" id="GO:0007007">
    <property type="term" value="P:inner mitochondrial membrane organization"/>
    <property type="evidence" value="ECO:0007669"/>
    <property type="project" value="TreeGrafter"/>
</dbReference>
<evidence type="ECO:0000313" key="7">
    <source>
        <dbReference type="EMBL" id="KAK6952985.1"/>
    </source>
</evidence>
<evidence type="ECO:0000256" key="6">
    <source>
        <dbReference type="RuleBase" id="RU365062"/>
    </source>
</evidence>
<dbReference type="PANTHER" id="PTHR12497">
    <property type="entry name" value="TAZ PROTEIN TAFAZZIN"/>
    <property type="match status" value="1"/>
</dbReference>
<keyword evidence="8" id="KW-1185">Reference proteome</keyword>
<dbReference type="PANTHER" id="PTHR12497:SF0">
    <property type="entry name" value="TAFAZZIN"/>
    <property type="match status" value="1"/>
</dbReference>
<dbReference type="AlphaFoldDB" id="A0AAX6MK18"/>
<evidence type="ECO:0000256" key="4">
    <source>
        <dbReference type="ARBA" id="ARBA00023136"/>
    </source>
</evidence>
<reference evidence="7 8" key="1">
    <citation type="journal article" date="2024" name="Front Chem Biol">
        <title>Unveiling the potential of Daldinia eschscholtzii MFLUCC 19-0629 through bioactivity and bioinformatics studies for enhanced sustainable agriculture production.</title>
        <authorList>
            <person name="Brooks S."/>
            <person name="Weaver J.A."/>
            <person name="Klomchit A."/>
            <person name="Alharthi S.A."/>
            <person name="Onlamun T."/>
            <person name="Nurani R."/>
            <person name="Vong T.K."/>
            <person name="Alberti F."/>
            <person name="Greco C."/>
        </authorList>
    </citation>
    <scope>NUCLEOTIDE SEQUENCE [LARGE SCALE GENOMIC DNA]</scope>
    <source>
        <strain evidence="7">MFLUCC 19-0629</strain>
    </source>
</reference>
<dbReference type="SUPFAM" id="SSF69593">
    <property type="entry name" value="Glycerol-3-phosphate (1)-acyltransferase"/>
    <property type="match status" value="1"/>
</dbReference>
<organism evidence="7 8">
    <name type="scientific">Daldinia eschscholtzii</name>
    <dbReference type="NCBI Taxonomy" id="292717"/>
    <lineage>
        <taxon>Eukaryota</taxon>
        <taxon>Fungi</taxon>
        <taxon>Dikarya</taxon>
        <taxon>Ascomycota</taxon>
        <taxon>Pezizomycotina</taxon>
        <taxon>Sordariomycetes</taxon>
        <taxon>Xylariomycetidae</taxon>
        <taxon>Xylariales</taxon>
        <taxon>Hypoxylaceae</taxon>
        <taxon>Daldinia</taxon>
    </lineage>
</organism>
<proteinExistence type="inferred from homology"/>
<dbReference type="InterPro" id="IPR000872">
    <property type="entry name" value="Tafazzin"/>
</dbReference>
<accession>A0AAX6MK18</accession>
<evidence type="ECO:0000313" key="8">
    <source>
        <dbReference type="Proteomes" id="UP001369815"/>
    </source>
</evidence>
<dbReference type="GO" id="GO:0047184">
    <property type="term" value="F:1-acylglycerophosphocholine O-acyltransferase activity"/>
    <property type="evidence" value="ECO:0007669"/>
    <property type="project" value="TreeGrafter"/>
</dbReference>
<keyword evidence="5" id="KW-0012">Acyltransferase</keyword>
<dbReference type="Proteomes" id="UP001369815">
    <property type="component" value="Unassembled WGS sequence"/>
</dbReference>
<keyword evidence="2" id="KW-0808">Transferase</keyword>
<comment type="caution">
    <text evidence="7">The sequence shown here is derived from an EMBL/GenBank/DDBJ whole genome shotgun (WGS) entry which is preliminary data.</text>
</comment>
<evidence type="ECO:0000256" key="3">
    <source>
        <dbReference type="ARBA" id="ARBA00023098"/>
    </source>
</evidence>
<sequence length="342" mass="39100">MASREVDMSNSSSNKLPLQQPSLPWRMTSSVIMGLTAALSRSFLYGLNSVEVTGLERFLEILDQRKDVEKRQRGLITGGLLGSFFYAGQVLPTHRLKHSPHGGLFQPTIQQAIRLLSSPPVTTPSSTLAGGIQDISDPFTSGSMTFTTTGTDQYVSPSIYSRNRHSWVHVFPEACVHQHPKMFMRYFKWGISRMILESEPMPDVLPMFIDGPQRVMPEDRGFPRFLPRFPVKFRVAFGELLDTEKKFGDLRARWQELVRKEKNKMKMLAMGELTDELKYGREAVNLRIEVARRVREEVAKVRRGMGYPEEEPGFELAETWAQEPNKDRFKSDVDDSLVNKRE</sequence>
<dbReference type="GO" id="GO:0031966">
    <property type="term" value="C:mitochondrial membrane"/>
    <property type="evidence" value="ECO:0007669"/>
    <property type="project" value="TreeGrafter"/>
</dbReference>
<dbReference type="GO" id="GO:0035965">
    <property type="term" value="P:cardiolipin acyl-chain remodeling"/>
    <property type="evidence" value="ECO:0007669"/>
    <property type="project" value="TreeGrafter"/>
</dbReference>